<comment type="caution">
    <text evidence="3">The sequence shown here is derived from an EMBL/GenBank/DDBJ whole genome shotgun (WGS) entry which is preliminary data.</text>
</comment>
<dbReference type="EMBL" id="PGCJ01000998">
    <property type="protein sequence ID" value="PLW11979.1"/>
    <property type="molecule type" value="Genomic_DNA"/>
</dbReference>
<feature type="region of interest" description="Disordered" evidence="1">
    <location>
        <begin position="285"/>
        <end position="367"/>
    </location>
</feature>
<evidence type="ECO:0000313" key="6">
    <source>
        <dbReference type="Proteomes" id="UP000235392"/>
    </source>
</evidence>
<sequence>MRKRMNTGLSDGRLASNLRQAPQPQVPAPLPLRLRHADDSHNMLALDLLQPQNHALHHDDKLALQLPPASPVFKPRDADHFKQLGIAPPQGSASQMELLRVPETALLAHLSHLDRDALVLHEHDIEHIAMRVTKSRHEEHSDCSCPKRTVYQTMVEKKYASEKTLLLANPDGDIIEYTFENRGIRPKTEHEENAMSTLTALQQLEGKGGDVVQLDTFLESVPEAEREDFLDYLAMKKKKISPKTRYQFVDLNLELAEFQKYKDIFKASKPRRFLAIEDKVSQPIDEKAHDVEDKDENMFPDSKILSHPTTSDIMGSQSGGSLVQDSQSGRSLEQDSQSGKSLVQDSQSGGYLVQDSQSGGSLVQEGMTPAEKQRFDIDVQEKAVQALEQRRLPLVRMEAPHEINEWRIMQLKEFKLLLKYRTKPTKDEIKIFLRWLKEQHRESLGNLKDEDWFETKHLFSNYVNWVLKENRKDNSMYQYLKEQSDLEAAVQILLDTYFSPLLEELLELYTTPLERKNFRPTILTRDENGRLIAKFRILKKSAHPANPHMQ</sequence>
<evidence type="ECO:0000256" key="1">
    <source>
        <dbReference type="SAM" id="MobiDB-lite"/>
    </source>
</evidence>
<evidence type="ECO:0000313" key="4">
    <source>
        <dbReference type="EMBL" id="PLW56399.1"/>
    </source>
</evidence>
<gene>
    <name evidence="4" type="ORF">PCANC_03438</name>
    <name evidence="2" type="ORF">PCANC_23773</name>
    <name evidence="3" type="ORF">PCASD_02227</name>
</gene>
<feature type="region of interest" description="Disordered" evidence="1">
    <location>
        <begin position="1"/>
        <end position="26"/>
    </location>
</feature>
<reference evidence="5 6" key="1">
    <citation type="submission" date="2017-11" db="EMBL/GenBank/DDBJ databases">
        <title>De novo assembly and phasing of dikaryotic genomes from two isolates of Puccinia coronata f. sp. avenae, the causal agent of oat crown rust.</title>
        <authorList>
            <person name="Miller M.E."/>
            <person name="Zhang Y."/>
            <person name="Omidvar V."/>
            <person name="Sperschneider J."/>
            <person name="Schwessinger B."/>
            <person name="Raley C."/>
            <person name="Palmer J.M."/>
            <person name="Garnica D."/>
            <person name="Upadhyaya N."/>
            <person name="Rathjen J."/>
            <person name="Taylor J.M."/>
            <person name="Park R.F."/>
            <person name="Dodds P.N."/>
            <person name="Hirsch C.D."/>
            <person name="Kianian S.F."/>
            <person name="Figueroa M."/>
        </authorList>
    </citation>
    <scope>NUCLEOTIDE SEQUENCE [LARGE SCALE GENOMIC DNA]</scope>
    <source>
        <strain evidence="2">12NC29</strain>
        <strain evidence="3">12SD80</strain>
    </source>
</reference>
<dbReference type="EMBL" id="PGCJ01000021">
    <property type="protein sequence ID" value="PLW56399.1"/>
    <property type="molecule type" value="Genomic_DNA"/>
</dbReference>
<dbReference type="OrthoDB" id="2511002at2759"/>
<evidence type="ECO:0000313" key="2">
    <source>
        <dbReference type="EMBL" id="PLW11979.1"/>
    </source>
</evidence>
<proteinExistence type="predicted"/>
<evidence type="ECO:0000313" key="5">
    <source>
        <dbReference type="Proteomes" id="UP000235388"/>
    </source>
</evidence>
<feature type="compositionally biased region" description="Polar residues" evidence="1">
    <location>
        <begin position="307"/>
        <end position="361"/>
    </location>
</feature>
<dbReference type="Proteomes" id="UP000235392">
    <property type="component" value="Unassembled WGS sequence"/>
</dbReference>
<dbReference type="Proteomes" id="UP000235388">
    <property type="component" value="Unassembled WGS sequence"/>
</dbReference>
<protein>
    <submittedName>
        <fullName evidence="3">Uncharacterized protein</fullName>
    </submittedName>
</protein>
<keyword evidence="5" id="KW-1185">Reference proteome</keyword>
<evidence type="ECO:0000313" key="3">
    <source>
        <dbReference type="EMBL" id="PLW49651.1"/>
    </source>
</evidence>
<organism evidence="3 6">
    <name type="scientific">Puccinia coronata f. sp. avenae</name>
    <dbReference type="NCBI Taxonomy" id="200324"/>
    <lineage>
        <taxon>Eukaryota</taxon>
        <taxon>Fungi</taxon>
        <taxon>Dikarya</taxon>
        <taxon>Basidiomycota</taxon>
        <taxon>Pucciniomycotina</taxon>
        <taxon>Pucciniomycetes</taxon>
        <taxon>Pucciniales</taxon>
        <taxon>Pucciniaceae</taxon>
        <taxon>Puccinia</taxon>
    </lineage>
</organism>
<name>A0A2N5VI30_9BASI</name>
<dbReference type="EMBL" id="PGCI01000015">
    <property type="protein sequence ID" value="PLW49651.1"/>
    <property type="molecule type" value="Genomic_DNA"/>
</dbReference>
<dbReference type="AlphaFoldDB" id="A0A2N5VI30"/>
<accession>A0A2N5VI30</accession>